<dbReference type="PROSITE" id="PS50097">
    <property type="entry name" value="BTB"/>
    <property type="match status" value="1"/>
</dbReference>
<gene>
    <name evidence="12" type="ORF">GOODEAATRI_016253</name>
</gene>
<keyword evidence="7" id="KW-0238">DNA-binding</keyword>
<name>A0ABV0P4K3_9TELE</name>
<comment type="subcellular location">
    <subcellularLocation>
        <location evidence="1">Nucleus</location>
    </subcellularLocation>
</comment>
<dbReference type="InterPro" id="IPR011333">
    <property type="entry name" value="SKP1/BTB/POZ_sf"/>
</dbReference>
<evidence type="ECO:0000313" key="13">
    <source>
        <dbReference type="Proteomes" id="UP001476798"/>
    </source>
</evidence>
<sequence length="110" mass="12374">MASKVNQPSSDRTVSSNRTVSTCHTGAKPDHLSGLVKSMDEMRKRGALCDVTLVVQERRFSVHRLVLAAGSEFFRLMFTSMQDMFETSSFTATPYCQKNSHVCVHTHEFD</sequence>
<dbReference type="InterPro" id="IPR050457">
    <property type="entry name" value="ZnFinger_BTB_dom_contain"/>
</dbReference>
<dbReference type="Pfam" id="PF00651">
    <property type="entry name" value="BTB"/>
    <property type="match status" value="1"/>
</dbReference>
<dbReference type="PANTHER" id="PTHR46105">
    <property type="entry name" value="AGAP004733-PA"/>
    <property type="match status" value="1"/>
</dbReference>
<feature type="domain" description="BTB" evidence="11">
    <location>
        <begin position="49"/>
        <end position="80"/>
    </location>
</feature>
<evidence type="ECO:0000256" key="9">
    <source>
        <dbReference type="ARBA" id="ARBA00023242"/>
    </source>
</evidence>
<reference evidence="12 13" key="1">
    <citation type="submission" date="2021-06" db="EMBL/GenBank/DDBJ databases">
        <authorList>
            <person name="Palmer J.M."/>
        </authorList>
    </citation>
    <scope>NUCLEOTIDE SEQUENCE [LARGE SCALE GENOMIC DNA]</scope>
    <source>
        <strain evidence="12 13">GA_2019</strain>
        <tissue evidence="12">Muscle</tissue>
    </source>
</reference>
<evidence type="ECO:0000256" key="5">
    <source>
        <dbReference type="ARBA" id="ARBA00022833"/>
    </source>
</evidence>
<keyword evidence="9" id="KW-0539">Nucleus</keyword>
<accession>A0ABV0P4K3</accession>
<keyword evidence="6" id="KW-0805">Transcription regulation</keyword>
<evidence type="ECO:0000256" key="2">
    <source>
        <dbReference type="ARBA" id="ARBA00022723"/>
    </source>
</evidence>
<keyword evidence="2" id="KW-0479">Metal-binding</keyword>
<keyword evidence="4" id="KW-0863">Zinc-finger</keyword>
<keyword evidence="3" id="KW-0677">Repeat</keyword>
<evidence type="ECO:0000256" key="4">
    <source>
        <dbReference type="ARBA" id="ARBA00022771"/>
    </source>
</evidence>
<dbReference type="Gene3D" id="3.30.710.10">
    <property type="entry name" value="Potassium Channel Kv1.1, Chain A"/>
    <property type="match status" value="1"/>
</dbReference>
<keyword evidence="8" id="KW-0804">Transcription</keyword>
<evidence type="ECO:0000256" key="6">
    <source>
        <dbReference type="ARBA" id="ARBA00023015"/>
    </source>
</evidence>
<dbReference type="Proteomes" id="UP001476798">
    <property type="component" value="Unassembled WGS sequence"/>
</dbReference>
<evidence type="ECO:0000256" key="7">
    <source>
        <dbReference type="ARBA" id="ARBA00023125"/>
    </source>
</evidence>
<evidence type="ECO:0000259" key="11">
    <source>
        <dbReference type="PROSITE" id="PS50097"/>
    </source>
</evidence>
<evidence type="ECO:0000313" key="12">
    <source>
        <dbReference type="EMBL" id="MEQ2178644.1"/>
    </source>
</evidence>
<keyword evidence="5" id="KW-0862">Zinc</keyword>
<dbReference type="InterPro" id="IPR000210">
    <property type="entry name" value="BTB/POZ_dom"/>
</dbReference>
<feature type="region of interest" description="Disordered" evidence="10">
    <location>
        <begin position="1"/>
        <end position="29"/>
    </location>
</feature>
<dbReference type="SUPFAM" id="SSF54695">
    <property type="entry name" value="POZ domain"/>
    <property type="match status" value="1"/>
</dbReference>
<dbReference type="EMBL" id="JAHRIO010061214">
    <property type="protein sequence ID" value="MEQ2178644.1"/>
    <property type="molecule type" value="Genomic_DNA"/>
</dbReference>
<keyword evidence="13" id="KW-1185">Reference proteome</keyword>
<proteinExistence type="predicted"/>
<evidence type="ECO:0000256" key="8">
    <source>
        <dbReference type="ARBA" id="ARBA00023163"/>
    </source>
</evidence>
<organism evidence="12 13">
    <name type="scientific">Goodea atripinnis</name>
    <dbReference type="NCBI Taxonomy" id="208336"/>
    <lineage>
        <taxon>Eukaryota</taxon>
        <taxon>Metazoa</taxon>
        <taxon>Chordata</taxon>
        <taxon>Craniata</taxon>
        <taxon>Vertebrata</taxon>
        <taxon>Euteleostomi</taxon>
        <taxon>Actinopterygii</taxon>
        <taxon>Neopterygii</taxon>
        <taxon>Teleostei</taxon>
        <taxon>Neoteleostei</taxon>
        <taxon>Acanthomorphata</taxon>
        <taxon>Ovalentaria</taxon>
        <taxon>Atherinomorphae</taxon>
        <taxon>Cyprinodontiformes</taxon>
        <taxon>Goodeidae</taxon>
        <taxon>Goodea</taxon>
    </lineage>
</organism>
<evidence type="ECO:0000256" key="10">
    <source>
        <dbReference type="SAM" id="MobiDB-lite"/>
    </source>
</evidence>
<evidence type="ECO:0000256" key="1">
    <source>
        <dbReference type="ARBA" id="ARBA00004123"/>
    </source>
</evidence>
<protein>
    <recommendedName>
        <fullName evidence="11">BTB domain-containing protein</fullName>
    </recommendedName>
</protein>
<comment type="caution">
    <text evidence="12">The sequence shown here is derived from an EMBL/GenBank/DDBJ whole genome shotgun (WGS) entry which is preliminary data.</text>
</comment>
<dbReference type="PANTHER" id="PTHR46105:SF5">
    <property type="entry name" value="ZINC FINGER AND BTB DOMAIN-CONTAINING PROTEIN 44 ISOFORM X1"/>
    <property type="match status" value="1"/>
</dbReference>
<evidence type="ECO:0000256" key="3">
    <source>
        <dbReference type="ARBA" id="ARBA00022737"/>
    </source>
</evidence>
<feature type="compositionally biased region" description="Polar residues" evidence="10">
    <location>
        <begin position="1"/>
        <end position="24"/>
    </location>
</feature>